<dbReference type="InterPro" id="IPR036397">
    <property type="entry name" value="RNaseH_sf"/>
</dbReference>
<dbReference type="PANTHER" id="PTHR13620">
    <property type="entry name" value="3-5 EXONUCLEASE"/>
    <property type="match status" value="1"/>
</dbReference>
<dbReference type="GO" id="GO:0008408">
    <property type="term" value="F:3'-5' exonuclease activity"/>
    <property type="evidence" value="ECO:0007669"/>
    <property type="project" value="InterPro"/>
</dbReference>
<dbReference type="SMART" id="SM00474">
    <property type="entry name" value="35EXOc"/>
    <property type="match status" value="1"/>
</dbReference>
<dbReference type="InterPro" id="IPR012337">
    <property type="entry name" value="RNaseH-like_sf"/>
</dbReference>
<dbReference type="Proteomes" id="UP001652623">
    <property type="component" value="Chromosome 3"/>
</dbReference>
<organism evidence="4 5">
    <name type="scientific">Ziziphus jujuba</name>
    <name type="common">Chinese jujube</name>
    <name type="synonym">Ziziphus sativa</name>
    <dbReference type="NCBI Taxonomy" id="326968"/>
    <lineage>
        <taxon>Eukaryota</taxon>
        <taxon>Viridiplantae</taxon>
        <taxon>Streptophyta</taxon>
        <taxon>Embryophyta</taxon>
        <taxon>Tracheophyta</taxon>
        <taxon>Spermatophyta</taxon>
        <taxon>Magnoliopsida</taxon>
        <taxon>eudicotyledons</taxon>
        <taxon>Gunneridae</taxon>
        <taxon>Pentapetalae</taxon>
        <taxon>rosids</taxon>
        <taxon>fabids</taxon>
        <taxon>Rosales</taxon>
        <taxon>Rhamnaceae</taxon>
        <taxon>Paliureae</taxon>
        <taxon>Ziziphus</taxon>
    </lineage>
</organism>
<dbReference type="KEGG" id="zju:107410049"/>
<keyword evidence="4" id="KW-1185">Reference proteome</keyword>
<dbReference type="GO" id="GO:0005737">
    <property type="term" value="C:cytoplasm"/>
    <property type="evidence" value="ECO:0007669"/>
    <property type="project" value="TreeGrafter"/>
</dbReference>
<keyword evidence="1" id="KW-0540">Nuclease</keyword>
<dbReference type="GO" id="GO:0005634">
    <property type="term" value="C:nucleus"/>
    <property type="evidence" value="ECO:0007669"/>
    <property type="project" value="TreeGrafter"/>
</dbReference>
<evidence type="ECO:0000313" key="4">
    <source>
        <dbReference type="Proteomes" id="UP001652623"/>
    </source>
</evidence>
<dbReference type="AlphaFoldDB" id="A0A6P3Z6X7"/>
<evidence type="ECO:0000259" key="3">
    <source>
        <dbReference type="SMART" id="SM00474"/>
    </source>
</evidence>
<gene>
    <name evidence="5" type="primary">LOC107410049</name>
</gene>
<dbReference type="GO" id="GO:0003676">
    <property type="term" value="F:nucleic acid binding"/>
    <property type="evidence" value="ECO:0007669"/>
    <property type="project" value="InterPro"/>
</dbReference>
<dbReference type="Pfam" id="PF01612">
    <property type="entry name" value="DNA_pol_A_exo1"/>
    <property type="match status" value="1"/>
</dbReference>
<dbReference type="InterPro" id="IPR051132">
    <property type="entry name" value="3-5_Exonuclease_domain"/>
</dbReference>
<dbReference type="RefSeq" id="XP_015872947.3">
    <property type="nucleotide sequence ID" value="XM_016017461.4"/>
</dbReference>
<dbReference type="GeneID" id="107410049"/>
<dbReference type="Gene3D" id="3.30.420.10">
    <property type="entry name" value="Ribonuclease H-like superfamily/Ribonuclease H"/>
    <property type="match status" value="1"/>
</dbReference>
<feature type="domain" description="3'-5' exonuclease" evidence="3">
    <location>
        <begin position="14"/>
        <end position="198"/>
    </location>
</feature>
<dbReference type="SUPFAM" id="SSF53098">
    <property type="entry name" value="Ribonuclease H-like"/>
    <property type="match status" value="1"/>
</dbReference>
<name>A0A6P3Z6X7_ZIZJJ</name>
<proteinExistence type="predicted"/>
<evidence type="ECO:0000313" key="5">
    <source>
        <dbReference type="RefSeq" id="XP_015872947.3"/>
    </source>
</evidence>
<dbReference type="InterPro" id="IPR002562">
    <property type="entry name" value="3'-5'_exonuclease_dom"/>
</dbReference>
<dbReference type="PANTHER" id="PTHR13620:SF76">
    <property type="entry name" value="WERNER SYNDROME-LIKE EXONUCLEASE"/>
    <property type="match status" value="1"/>
</dbReference>
<reference evidence="5" key="1">
    <citation type="submission" date="2025-08" db="UniProtKB">
        <authorList>
            <consortium name="RefSeq"/>
        </authorList>
    </citation>
    <scope>IDENTIFICATION</scope>
    <source>
        <tissue evidence="5">Seedling</tissue>
    </source>
</reference>
<dbReference type="FunCoup" id="A0A6P3Z6X7">
    <property type="interactions" value="140"/>
</dbReference>
<keyword evidence="5" id="KW-0269">Exonuclease</keyword>
<evidence type="ECO:0000256" key="1">
    <source>
        <dbReference type="ARBA" id="ARBA00022722"/>
    </source>
</evidence>
<dbReference type="GO" id="GO:0006139">
    <property type="term" value="P:nucleobase-containing compound metabolic process"/>
    <property type="evidence" value="ECO:0007669"/>
    <property type="project" value="InterPro"/>
</dbReference>
<dbReference type="InParanoid" id="A0A6P3Z6X7"/>
<sequence>MEFHTIDFCGTKIMTTVTSSAKVVDQWISRIHQIHHRRMSKLILGLDIEWLPYFPPEEPNPVAILQICVGHRCLIFQLLYNDTIPRSLREFLANPDFTFVGVGVKEDAVKLLEDWNLIVGGTMDLAEEAAKKYGVDYYKRIGLKRLAMALIGKSMKKPKHVTLSQWDSRKLSDEQVEYAAIDAYVSFKLGMLLMKNDHGRKYHSTGHSHCCHDHMPLRLSETNCVV</sequence>
<accession>A0A6P3Z6X7</accession>
<keyword evidence="2" id="KW-0378">Hydrolase</keyword>
<dbReference type="FunFam" id="3.30.420.10:FF:000054">
    <property type="entry name" value="Werner Syndrome-like exonuclease"/>
    <property type="match status" value="1"/>
</dbReference>
<dbReference type="CDD" id="cd06141">
    <property type="entry name" value="WRN_exo"/>
    <property type="match status" value="1"/>
</dbReference>
<evidence type="ECO:0000256" key="2">
    <source>
        <dbReference type="ARBA" id="ARBA00022801"/>
    </source>
</evidence>
<protein>
    <submittedName>
        <fullName evidence="5">3'-5' exonuclease</fullName>
    </submittedName>
</protein>